<dbReference type="Pfam" id="PF14111">
    <property type="entry name" value="DUF4283"/>
    <property type="match status" value="1"/>
</dbReference>
<dbReference type="PANTHER" id="PTHR33233">
    <property type="entry name" value="ENDONUCLEASE/EXONUCLEASE/PHOSPHATASE"/>
    <property type="match status" value="1"/>
</dbReference>
<name>F4NCG0_BETVV</name>
<dbReference type="OrthoDB" id="1939300at2759"/>
<feature type="region of interest" description="Disordered" evidence="1">
    <location>
        <begin position="1"/>
        <end position="26"/>
    </location>
</feature>
<dbReference type="Gramene" id="KMT08018">
    <property type="protein sequence ID" value="KMT08018"/>
    <property type="gene ID" value="BVRB_6g144270"/>
</dbReference>
<dbReference type="InterPro" id="IPR025558">
    <property type="entry name" value="DUF4283"/>
</dbReference>
<reference evidence="3" key="1">
    <citation type="journal article" date="2014" name="Plant J.">
        <title>Profiling of extensively diversified plant LINEs reveals distinct plant-specific subclades.</title>
        <authorList>
            <person name="Heitkam T."/>
            <person name="Holtgrawe D."/>
            <person name="Dohm J.C."/>
            <person name="Minoche A.E."/>
            <person name="Himmelbauer H."/>
            <person name="Weisshaar B."/>
            <person name="Schmidt T."/>
        </authorList>
    </citation>
    <scope>NUCLEOTIDE SEQUENCE</scope>
    <source>
        <tissue evidence="3">Leaf</tissue>
    </source>
</reference>
<organism evidence="3">
    <name type="scientific">Beta vulgaris subsp. vulgaris</name>
    <name type="common">Beet</name>
    <dbReference type="NCBI Taxonomy" id="3555"/>
    <lineage>
        <taxon>Eukaryota</taxon>
        <taxon>Viridiplantae</taxon>
        <taxon>Streptophyta</taxon>
        <taxon>Embryophyta</taxon>
        <taxon>Tracheophyta</taxon>
        <taxon>Spermatophyta</taxon>
        <taxon>Magnoliopsida</taxon>
        <taxon>eudicotyledons</taxon>
        <taxon>Gunneridae</taxon>
        <taxon>Pentapetalae</taxon>
        <taxon>Caryophyllales</taxon>
        <taxon>Chenopodiaceae</taxon>
        <taxon>Betoideae</taxon>
        <taxon>Beta</taxon>
    </lineage>
</organism>
<protein>
    <recommendedName>
        <fullName evidence="2">DUF4283 domain-containing protein</fullName>
    </recommendedName>
</protein>
<sequence length="428" mass="46842">MGRKKKSSGAGEGSSETGNSLKSSGPISKQVVGADFVESNGTVTKVTPARSMVAQGEILATPVPEEVAELAEKNHNFWKRMTQSKISEKGMGLSYVTPVVINGENVAKLDKKEVDRATEEWQNALIVYVIGQNPSLMAITKYCKSQWAPKTEPKIFKHEEGYFVVKMETAEDRDAVLYTGPHLFFGKAMIVKQWTSSFSFNQEILKIIPIWVTFPNLPLNCWSPDSLSRIGSTIGVPIYADECTTKQLRISFARILIEMDVTGKIQEEIKVEDPNGRVFTQKVGYAWLPPFCPKCQKIGHVCEEKKKATKGRITQKWVPVGQAKDLLSSIPVLEADTGDDRVTGNPPTISSNPNQPANVTPVVTPVSSTQRQELDDEGAWKLVTRKTKDKGKQGTFQTAKTAVMYELSGGRSSAAGAGGAKGPNPYLS</sequence>
<dbReference type="PANTHER" id="PTHR33233:SF17">
    <property type="entry name" value="DUF4283 DOMAIN-CONTAINING PROTEIN"/>
    <property type="match status" value="1"/>
</dbReference>
<dbReference type="EMBL" id="FR852798">
    <property type="protein sequence ID" value="CCA65978.1"/>
    <property type="molecule type" value="Genomic_DNA"/>
</dbReference>
<proteinExistence type="predicted"/>
<feature type="compositionally biased region" description="Low complexity" evidence="1">
    <location>
        <begin position="352"/>
        <end position="370"/>
    </location>
</feature>
<evidence type="ECO:0000256" key="1">
    <source>
        <dbReference type="SAM" id="MobiDB-lite"/>
    </source>
</evidence>
<dbReference type="OMA" id="HRHENCP"/>
<evidence type="ECO:0000313" key="3">
    <source>
        <dbReference type="EMBL" id="CCA65978.1"/>
    </source>
</evidence>
<feature type="region of interest" description="Disordered" evidence="1">
    <location>
        <begin position="335"/>
        <end position="374"/>
    </location>
</feature>
<accession>F4NCG0</accession>
<dbReference type="AlphaFoldDB" id="F4NCG0"/>
<feature type="domain" description="DUF4283" evidence="2">
    <location>
        <begin position="118"/>
        <end position="201"/>
    </location>
</feature>
<evidence type="ECO:0000259" key="2">
    <source>
        <dbReference type="Pfam" id="PF14111"/>
    </source>
</evidence>